<dbReference type="GO" id="GO:0009733">
    <property type="term" value="P:response to auxin"/>
    <property type="evidence" value="ECO:0007669"/>
    <property type="project" value="InterPro"/>
</dbReference>
<gene>
    <name evidence="2" type="ORF">C5167_001609</name>
</gene>
<dbReference type="Proteomes" id="UP000316621">
    <property type="component" value="Chromosome 9"/>
</dbReference>
<name>A0A4Y7KZD9_PAPSO</name>
<dbReference type="AlphaFoldDB" id="A0A4Y7KZD9"/>
<dbReference type="Pfam" id="PF02519">
    <property type="entry name" value="Auxin_inducible"/>
    <property type="match status" value="1"/>
</dbReference>
<dbReference type="OrthoDB" id="1930622at2759"/>
<dbReference type="PANTHER" id="PTHR31374">
    <property type="entry name" value="AUXIN-INDUCED PROTEIN-LIKE-RELATED"/>
    <property type="match status" value="1"/>
</dbReference>
<sequence length="109" mass="12635">MVMLKVMIEKLLIKRRDVYKYNRFIEDEKMNTLELPADVKKGQFAVFATEGNEAKRFIVELDCLNNPAFLKLLEKAEQEFGFEQGGVLALPCKPDELKRVLSTRVGRRN</sequence>
<evidence type="ECO:0000313" key="3">
    <source>
        <dbReference type="Proteomes" id="UP000316621"/>
    </source>
</evidence>
<proteinExistence type="inferred from homology"/>
<organism evidence="2 3">
    <name type="scientific">Papaver somniferum</name>
    <name type="common">Opium poppy</name>
    <dbReference type="NCBI Taxonomy" id="3469"/>
    <lineage>
        <taxon>Eukaryota</taxon>
        <taxon>Viridiplantae</taxon>
        <taxon>Streptophyta</taxon>
        <taxon>Embryophyta</taxon>
        <taxon>Tracheophyta</taxon>
        <taxon>Spermatophyta</taxon>
        <taxon>Magnoliopsida</taxon>
        <taxon>Ranunculales</taxon>
        <taxon>Papaveraceae</taxon>
        <taxon>Papaveroideae</taxon>
        <taxon>Papaver</taxon>
    </lineage>
</organism>
<evidence type="ECO:0000313" key="2">
    <source>
        <dbReference type="EMBL" id="RZC77305.1"/>
    </source>
</evidence>
<dbReference type="InterPro" id="IPR003676">
    <property type="entry name" value="SAUR_fam"/>
</dbReference>
<evidence type="ECO:0000256" key="1">
    <source>
        <dbReference type="ARBA" id="ARBA00006974"/>
    </source>
</evidence>
<dbReference type="EMBL" id="CM010723">
    <property type="protein sequence ID" value="RZC77305.1"/>
    <property type="molecule type" value="Genomic_DNA"/>
</dbReference>
<dbReference type="Gramene" id="RZC77305">
    <property type="protein sequence ID" value="RZC77305"/>
    <property type="gene ID" value="C5167_001609"/>
</dbReference>
<comment type="similarity">
    <text evidence="1">Belongs to the ARG7 family.</text>
</comment>
<accession>A0A4Y7KZD9</accession>
<dbReference type="OMA" id="FIVELDC"/>
<dbReference type="PANTHER" id="PTHR31374:SF16">
    <property type="entry name" value="AUXIN-RESPONSIVE FAMILY PROTEIN"/>
    <property type="match status" value="1"/>
</dbReference>
<keyword evidence="3" id="KW-1185">Reference proteome</keyword>
<reference evidence="2 3" key="1">
    <citation type="journal article" date="2018" name="Science">
        <title>The opium poppy genome and morphinan production.</title>
        <authorList>
            <person name="Guo L."/>
            <person name="Winzer T."/>
            <person name="Yang X."/>
            <person name="Li Y."/>
            <person name="Ning Z."/>
            <person name="He Z."/>
            <person name="Teodor R."/>
            <person name="Lu Y."/>
            <person name="Bowser T.A."/>
            <person name="Graham I.A."/>
            <person name="Ye K."/>
        </authorList>
    </citation>
    <scope>NUCLEOTIDE SEQUENCE [LARGE SCALE GENOMIC DNA]</scope>
    <source>
        <strain evidence="3">cv. HN1</strain>
        <tissue evidence="2">Leaves</tissue>
    </source>
</reference>
<protein>
    <submittedName>
        <fullName evidence="2">Uncharacterized protein</fullName>
    </submittedName>
</protein>